<dbReference type="AlphaFoldDB" id="A0A235H3W6"/>
<accession>A0A235H3W6</accession>
<geneLocation type="plasmid" evidence="1">
    <name>unnamed</name>
</geneLocation>
<protein>
    <submittedName>
        <fullName evidence="1">Uncharacterized protein</fullName>
    </submittedName>
</protein>
<sequence>MPTDVVGDADAAIAKRMPELPALATTYNFMPATAMLLVTADPAKMPAIEAMLAAFNARPFVSLGYKISSAEKALVQSGTIMRDGNAVGSVDKQEIRLGNTLIGGWGVSANVQVQSDAIMTHAVVWYQKENGAKNSLEVTVPLKPGQPLEIPLNGPDRLTMTIAADVVRFR</sequence>
<organism evidence="1 2">
    <name type="scientific">Azospirillum brasilense</name>
    <dbReference type="NCBI Taxonomy" id="192"/>
    <lineage>
        <taxon>Bacteria</taxon>
        <taxon>Pseudomonadati</taxon>
        <taxon>Pseudomonadota</taxon>
        <taxon>Alphaproteobacteria</taxon>
        <taxon>Rhodospirillales</taxon>
        <taxon>Azospirillaceae</taxon>
        <taxon>Azospirillum</taxon>
    </lineage>
</organism>
<evidence type="ECO:0000313" key="2">
    <source>
        <dbReference type="Proteomes" id="UP000215367"/>
    </source>
</evidence>
<reference evidence="1 2" key="1">
    <citation type="submission" date="2017-07" db="EMBL/GenBank/DDBJ databases">
        <title>Whole genome sequence of Azospirillum brasilense 2A1, a potential biofertilizer strain.</title>
        <authorList>
            <person name="Fontana C.A."/>
            <person name="Toffoli L.M."/>
            <person name="Salazar S.M."/>
            <person name="Puglisi E."/>
            <person name="Pedraza R."/>
            <person name="Bassi D."/>
            <person name="Cocconcelli P.S."/>
        </authorList>
    </citation>
    <scope>NUCLEOTIDE SEQUENCE [LARGE SCALE GENOMIC DNA]</scope>
    <source>
        <strain evidence="1 2">2A1</strain>
        <plasmid evidence="1">unnamed</plasmid>
    </source>
</reference>
<name>A0A235H3W6_AZOBR</name>
<gene>
    <name evidence="1" type="ORF">CHT98_32720</name>
</gene>
<comment type="caution">
    <text evidence="1">The sequence shown here is derived from an EMBL/GenBank/DDBJ whole genome shotgun (WGS) entry which is preliminary data.</text>
</comment>
<dbReference type="EMBL" id="NOWT01000071">
    <property type="protein sequence ID" value="OYD80157.1"/>
    <property type="molecule type" value="Genomic_DNA"/>
</dbReference>
<dbReference type="Proteomes" id="UP000215367">
    <property type="component" value="Unassembled WGS sequence"/>
</dbReference>
<proteinExistence type="predicted"/>
<evidence type="ECO:0000313" key="1">
    <source>
        <dbReference type="EMBL" id="OYD80157.1"/>
    </source>
</evidence>
<keyword evidence="1" id="KW-0614">Plasmid</keyword>